<dbReference type="RefSeq" id="WP_137343335.1">
    <property type="nucleotide sequence ID" value="NZ_SZVO01000017.1"/>
</dbReference>
<dbReference type="Proteomes" id="UP000304900">
    <property type="component" value="Unassembled WGS sequence"/>
</dbReference>
<evidence type="ECO:0000313" key="3">
    <source>
        <dbReference type="Proteomes" id="UP000304900"/>
    </source>
</evidence>
<accession>A0A4U6CTG6</accession>
<dbReference type="InterPro" id="IPR031329">
    <property type="entry name" value="NEUT/ALK_ceramidase_N"/>
</dbReference>
<organism evidence="2 3">
    <name type="scientific">Dyadobacter frigoris</name>
    <dbReference type="NCBI Taxonomy" id="2576211"/>
    <lineage>
        <taxon>Bacteria</taxon>
        <taxon>Pseudomonadati</taxon>
        <taxon>Bacteroidota</taxon>
        <taxon>Cytophagia</taxon>
        <taxon>Cytophagales</taxon>
        <taxon>Spirosomataceae</taxon>
        <taxon>Dyadobacter</taxon>
    </lineage>
</organism>
<reference evidence="2 3" key="1">
    <citation type="submission" date="2019-05" db="EMBL/GenBank/DDBJ databases">
        <title>Dyadobacter AR-3-8 sp. nov., isolated from arctic soil.</title>
        <authorList>
            <person name="Chaudhary D.K."/>
        </authorList>
    </citation>
    <scope>NUCLEOTIDE SEQUENCE [LARGE SCALE GENOMIC DNA]</scope>
    <source>
        <strain evidence="2 3">AR-3-8</strain>
    </source>
</reference>
<dbReference type="AlphaFoldDB" id="A0A4U6CTG6"/>
<evidence type="ECO:0000313" key="2">
    <source>
        <dbReference type="EMBL" id="TKT87949.1"/>
    </source>
</evidence>
<feature type="domain" description="Neutral/alkaline non-lysosomal ceramidase N-terminal" evidence="1">
    <location>
        <begin position="35"/>
        <end position="257"/>
    </location>
</feature>
<sequence>MRRLFFLVILSFLLSPDQIFGQNKVPANAAKGWKAGVAKVVITPSQPMWMAGFASRTGPSEGKLHDLWAKALALEDADGQRSVLVTMDLLGLPKMISDTIRKALEYRYHLSKAQVILNSSHTHSGPVLSTALSDIYPTNQEDEKKIEANSIRLTEQIINLVGTAIKNLAPASLYGQNGVARFQVNRRNNDAAKLETLTALLGPSDPSVPVIKVTDVNGNIIAIAFGYACHPTVLNGNQWSGDYPGFAQIELEKLYPKATALFFQGAGADQNPLPRNTVPLAIQYGKTLAAAVERVLSEEMKALSPKLTTAYTEIDLSLTAAPSKEELTKMAEKETGFQKRWAIRMLDKIKNRQPFQTTYPYPLQIWKLGDQAIMTLGGELVSEYAINLKRIFGQSIFVMGYCNDVVSYIPTSTILREGGYEGDLAQIVYGLPATWVSDTETKIMNGMIQLAEKVRVAKPESTLIHK</sequence>
<comment type="caution">
    <text evidence="2">The sequence shown here is derived from an EMBL/GenBank/DDBJ whole genome shotgun (WGS) entry which is preliminary data.</text>
</comment>
<dbReference type="Pfam" id="PF04734">
    <property type="entry name" value="Ceramidase_alk"/>
    <property type="match status" value="1"/>
</dbReference>
<proteinExistence type="predicted"/>
<name>A0A4U6CTG6_9BACT</name>
<evidence type="ECO:0000259" key="1">
    <source>
        <dbReference type="Pfam" id="PF04734"/>
    </source>
</evidence>
<protein>
    <recommendedName>
        <fullName evidence="1">Neutral/alkaline non-lysosomal ceramidase N-terminal domain-containing protein</fullName>
    </recommendedName>
</protein>
<gene>
    <name evidence="2" type="ORF">FDK13_27985</name>
</gene>
<dbReference type="OrthoDB" id="2579961at2"/>
<dbReference type="EMBL" id="SZVO01000017">
    <property type="protein sequence ID" value="TKT87949.1"/>
    <property type="molecule type" value="Genomic_DNA"/>
</dbReference>
<keyword evidence="3" id="KW-1185">Reference proteome</keyword>